<dbReference type="Proteomes" id="UP000486534">
    <property type="component" value="Unassembled WGS sequence"/>
</dbReference>
<reference evidence="3 4" key="1">
    <citation type="submission" date="2019-10" db="EMBL/GenBank/DDBJ databases">
        <title>Pseudomonas dajingensis sp. nov., isolated from the profound head ulcers of farmed Murray cod (Maccullochella peelii peelii).</title>
        <authorList>
            <person name="Liu Y."/>
        </authorList>
    </citation>
    <scope>NUCLEOTIDE SEQUENCE [LARGE SCALE GENOMIC DNA]</scope>
    <source>
        <strain evidence="3 4">MC042</strain>
    </source>
</reference>
<evidence type="ECO:0000256" key="1">
    <source>
        <dbReference type="ARBA" id="ARBA00007673"/>
    </source>
</evidence>
<organism evidence="3 4">
    <name type="scientific">Pseudomonas piscis</name>
    <dbReference type="NCBI Taxonomy" id="2614538"/>
    <lineage>
        <taxon>Bacteria</taxon>
        <taxon>Pseudomonadati</taxon>
        <taxon>Pseudomonadota</taxon>
        <taxon>Gammaproteobacteria</taxon>
        <taxon>Pseudomonadales</taxon>
        <taxon>Pseudomonadaceae</taxon>
        <taxon>Pseudomonas</taxon>
    </lineage>
</organism>
<dbReference type="PANTHER" id="PTHR43709:SF2">
    <property type="entry name" value="DUF453 DOMAIN PROTEIN (AFU_ORTHOLOGUE AFUA_6G00360)"/>
    <property type="match status" value="1"/>
</dbReference>
<sequence>MPDSSATPIPEFPVCHARGGTSTGLILAREDLPEDEALVEELLRHLMGVPLAGEWPGNNQITGLGRGGPTSNKVFIVERHPGQTRMISTLAQLAAGKSAIDWSVNCGNMSAALPLYAWQRGWLSPEVDDGQIEIYNSNTQTTLRARLGFHAGRLLSDTRIPGVNGQFPGVDLFLDDPVGAKTGALFPTGQRVDLLHGVPATCIDVAVPMVIVRATDLGKSGQETPAQLDADPLFKERLLGLMVEGGLRMGLRRRDGGLLTAEELRRSETIPKICIVSPARDGGDIATRYFTPQNAHPSLAVSGGCCLAAACLAEGTVAQQLLAQPRQLNATRSEYPLAIENPAGILETLISARVHGGELLIDGAAYRRSAQILLQGRTPLYNASPELLQALL</sequence>
<keyword evidence="2" id="KW-0413">Isomerase</keyword>
<comment type="caution">
    <text evidence="3">The sequence shown here is derived from an EMBL/GenBank/DDBJ whole genome shotgun (WGS) entry which is preliminary data.</text>
</comment>
<name>A0A7X1PKL3_9PSED</name>
<dbReference type="Gene3D" id="3.10.310.10">
    <property type="entry name" value="Diaminopimelate Epimerase, Chain A, domain 1"/>
    <property type="match status" value="2"/>
</dbReference>
<evidence type="ECO:0000256" key="2">
    <source>
        <dbReference type="ARBA" id="ARBA00023235"/>
    </source>
</evidence>
<gene>
    <name evidence="3" type="ORF">GDH07_11315</name>
</gene>
<dbReference type="SUPFAM" id="SSF54506">
    <property type="entry name" value="Diaminopimelate epimerase-like"/>
    <property type="match status" value="2"/>
</dbReference>
<evidence type="ECO:0000313" key="3">
    <source>
        <dbReference type="EMBL" id="MQA53901.1"/>
    </source>
</evidence>
<dbReference type="Pfam" id="PF04303">
    <property type="entry name" value="PrpF"/>
    <property type="match status" value="1"/>
</dbReference>
<protein>
    <submittedName>
        <fullName evidence="3">PrpF protein</fullName>
    </submittedName>
</protein>
<dbReference type="RefSeq" id="WP_343038215.1">
    <property type="nucleotide sequence ID" value="NZ_WHUV01000002.1"/>
</dbReference>
<dbReference type="EMBL" id="WHUV01000002">
    <property type="protein sequence ID" value="MQA53901.1"/>
    <property type="molecule type" value="Genomic_DNA"/>
</dbReference>
<comment type="similarity">
    <text evidence="1">Belongs to the PrpF family.</text>
</comment>
<evidence type="ECO:0000313" key="4">
    <source>
        <dbReference type="Proteomes" id="UP000486534"/>
    </source>
</evidence>
<dbReference type="PANTHER" id="PTHR43709">
    <property type="entry name" value="ACONITATE ISOMERASE-RELATED"/>
    <property type="match status" value="1"/>
</dbReference>
<proteinExistence type="inferred from homology"/>
<accession>A0A7X1PKL3</accession>
<dbReference type="GO" id="GO:0016853">
    <property type="term" value="F:isomerase activity"/>
    <property type="evidence" value="ECO:0007669"/>
    <property type="project" value="UniProtKB-KW"/>
</dbReference>
<dbReference type="AlphaFoldDB" id="A0A7X1PKL3"/>
<dbReference type="InterPro" id="IPR007400">
    <property type="entry name" value="PrpF-like"/>
</dbReference>